<dbReference type="SMART" id="SM00268">
    <property type="entry name" value="ACTIN"/>
    <property type="match status" value="1"/>
</dbReference>
<sequence length="254" mass="27576">MDGKPVVIDIDVASIRAGFAGEETPRWSATTLDRMPGGSSSRKEAVNWDAYEHLVAQAFSKMDVLPDERPLFTVWRPLMLKADLEKITQIAFETFNVPGFFAQSRAAAVLTLQGASTGVVVHVGAGEMEAAAVKHNEVVLHAVLRENYAGGQQLATLTYNVIKKTDDEVRSALLGNIVLAGEIDEKIAASLKEGIKALAPPNTVINLSTPANSRNASWLGGSIEALIRSDQNGFISRAEYREVDLPILRRERPI</sequence>
<dbReference type="Pfam" id="PF00022">
    <property type="entry name" value="Actin"/>
    <property type="match status" value="2"/>
</dbReference>
<keyword evidence="2" id="KW-1185">Reference proteome</keyword>
<reference evidence="1" key="1">
    <citation type="submission" date="2020-10" db="EMBL/GenBank/DDBJ databases">
        <title>Whole-genome sequence of Luteibacter sp. EIF3.</title>
        <authorList>
            <person name="Friedrich I."/>
            <person name="Hertel R."/>
            <person name="Daniel R."/>
        </authorList>
    </citation>
    <scope>NUCLEOTIDE SEQUENCE</scope>
    <source>
        <strain evidence="1">EIF3</strain>
    </source>
</reference>
<dbReference type="InterPro" id="IPR004000">
    <property type="entry name" value="Actin"/>
</dbReference>
<name>A0ABY4T4R7_9GAMM</name>
<organism evidence="1 2">
    <name type="scientific">Luteibacter flocculans</name>
    <dbReference type="NCBI Taxonomy" id="2780091"/>
    <lineage>
        <taxon>Bacteria</taxon>
        <taxon>Pseudomonadati</taxon>
        <taxon>Pseudomonadota</taxon>
        <taxon>Gammaproteobacteria</taxon>
        <taxon>Lysobacterales</taxon>
        <taxon>Rhodanobacteraceae</taxon>
        <taxon>Luteibacter</taxon>
    </lineage>
</organism>
<dbReference type="InterPro" id="IPR043129">
    <property type="entry name" value="ATPase_NBD"/>
</dbReference>
<proteinExistence type="predicted"/>
<protein>
    <submittedName>
        <fullName evidence="1">Uncharacterized protein</fullName>
    </submittedName>
</protein>
<dbReference type="PANTHER" id="PTHR11937">
    <property type="entry name" value="ACTIN"/>
    <property type="match status" value="1"/>
</dbReference>
<dbReference type="RefSeq" id="WP_250340371.1">
    <property type="nucleotide sequence ID" value="NZ_CP063231.1"/>
</dbReference>
<dbReference type="CDD" id="cd10169">
    <property type="entry name" value="ASKHA_NBD_actin-like"/>
    <property type="match status" value="1"/>
</dbReference>
<evidence type="ECO:0000313" key="1">
    <source>
        <dbReference type="EMBL" id="URL59891.1"/>
    </source>
</evidence>
<dbReference type="Proteomes" id="UP001056681">
    <property type="component" value="Chromosome"/>
</dbReference>
<dbReference type="EMBL" id="CP063231">
    <property type="protein sequence ID" value="URL59891.1"/>
    <property type="molecule type" value="Genomic_DNA"/>
</dbReference>
<dbReference type="Gene3D" id="3.30.420.40">
    <property type="match status" value="4"/>
</dbReference>
<gene>
    <name evidence="1" type="ORF">IM816_07325</name>
</gene>
<accession>A0ABY4T4R7</accession>
<evidence type="ECO:0000313" key="2">
    <source>
        <dbReference type="Proteomes" id="UP001056681"/>
    </source>
</evidence>
<dbReference type="SUPFAM" id="SSF53067">
    <property type="entry name" value="Actin-like ATPase domain"/>
    <property type="match status" value="2"/>
</dbReference>